<accession>A0A0R1H6C1</accession>
<dbReference type="RefSeq" id="WP_057903828.1">
    <property type="nucleotide sequence ID" value="NZ_AZDA01000021.1"/>
</dbReference>
<dbReference type="STRING" id="1423726.FC07_GL001332"/>
<evidence type="ECO:0000313" key="1">
    <source>
        <dbReference type="EMBL" id="KRK40131.1"/>
    </source>
</evidence>
<dbReference type="Proteomes" id="UP000051461">
    <property type="component" value="Unassembled WGS sequence"/>
</dbReference>
<name>A0A0R1H6C1_9LACO</name>
<dbReference type="PATRIC" id="fig|1423726.3.peg.1378"/>
<reference evidence="1 2" key="1">
    <citation type="journal article" date="2015" name="Genome Announc.">
        <title>Expanding the biotechnology potential of lactobacilli through comparative genomics of 213 strains and associated genera.</title>
        <authorList>
            <person name="Sun Z."/>
            <person name="Harris H.M."/>
            <person name="McCann A."/>
            <person name="Guo C."/>
            <person name="Argimon S."/>
            <person name="Zhang W."/>
            <person name="Yang X."/>
            <person name="Jeffery I.B."/>
            <person name="Cooney J.C."/>
            <person name="Kagawa T.F."/>
            <person name="Liu W."/>
            <person name="Song Y."/>
            <person name="Salvetti E."/>
            <person name="Wrobel A."/>
            <person name="Rasinkangas P."/>
            <person name="Parkhill J."/>
            <person name="Rea M.C."/>
            <person name="O'Sullivan O."/>
            <person name="Ritari J."/>
            <person name="Douillard F.P."/>
            <person name="Paul Ross R."/>
            <person name="Yang R."/>
            <person name="Briner A.E."/>
            <person name="Felis G.E."/>
            <person name="de Vos W.M."/>
            <person name="Barrangou R."/>
            <person name="Klaenhammer T.R."/>
            <person name="Caufield P.W."/>
            <person name="Cui Y."/>
            <person name="Zhang H."/>
            <person name="O'Toole P.W."/>
        </authorList>
    </citation>
    <scope>NUCLEOTIDE SEQUENCE [LARGE SCALE GENOMIC DNA]</scope>
    <source>
        <strain evidence="1 2">DSM 20003</strain>
    </source>
</reference>
<sequence>MTATAITAFYQQICQFIQSDKLLYQYNLSGGFYPTTFQVTTGITTQQAQQLAEQHYPADLITLLKLSNGLRLMCWPDDPTLYAAELLSFDQLQQLNAPHPLIKSSELAFLYLQDLGPVACDWQRSDAETLALICPSGLELRASLTDFLNHFLNYGGYIPGGDIE</sequence>
<protein>
    <recommendedName>
        <fullName evidence="3">Knr4/Smi1-like domain-containing protein</fullName>
    </recommendedName>
</protein>
<dbReference type="EMBL" id="AZDA01000021">
    <property type="protein sequence ID" value="KRK40131.1"/>
    <property type="molecule type" value="Genomic_DNA"/>
</dbReference>
<proteinExistence type="predicted"/>
<evidence type="ECO:0000313" key="2">
    <source>
        <dbReference type="Proteomes" id="UP000051461"/>
    </source>
</evidence>
<gene>
    <name evidence="1" type="ORF">FC07_GL001332</name>
</gene>
<dbReference type="AlphaFoldDB" id="A0A0R1H6C1"/>
<keyword evidence="2" id="KW-1185">Reference proteome</keyword>
<evidence type="ECO:0008006" key="3">
    <source>
        <dbReference type="Google" id="ProtNLM"/>
    </source>
</evidence>
<organism evidence="1 2">
    <name type="scientific">Loigolactobacillus bifermentans DSM 20003</name>
    <dbReference type="NCBI Taxonomy" id="1423726"/>
    <lineage>
        <taxon>Bacteria</taxon>
        <taxon>Bacillati</taxon>
        <taxon>Bacillota</taxon>
        <taxon>Bacilli</taxon>
        <taxon>Lactobacillales</taxon>
        <taxon>Lactobacillaceae</taxon>
        <taxon>Loigolactobacillus</taxon>
    </lineage>
</organism>
<comment type="caution">
    <text evidence="1">The sequence shown here is derived from an EMBL/GenBank/DDBJ whole genome shotgun (WGS) entry which is preliminary data.</text>
</comment>